<accession>A0ACB6Z8J9</accession>
<evidence type="ECO:0000313" key="2">
    <source>
        <dbReference type="Proteomes" id="UP000886501"/>
    </source>
</evidence>
<reference evidence="1" key="1">
    <citation type="submission" date="2019-10" db="EMBL/GenBank/DDBJ databases">
        <authorList>
            <consortium name="DOE Joint Genome Institute"/>
            <person name="Kuo A."/>
            <person name="Miyauchi S."/>
            <person name="Kiss E."/>
            <person name="Drula E."/>
            <person name="Kohler A."/>
            <person name="Sanchez-Garcia M."/>
            <person name="Andreopoulos B."/>
            <person name="Barry K.W."/>
            <person name="Bonito G."/>
            <person name="Buee M."/>
            <person name="Carver A."/>
            <person name="Chen C."/>
            <person name="Cichocki N."/>
            <person name="Clum A."/>
            <person name="Culley D."/>
            <person name="Crous P.W."/>
            <person name="Fauchery L."/>
            <person name="Girlanda M."/>
            <person name="Hayes R."/>
            <person name="Keri Z."/>
            <person name="Labutti K."/>
            <person name="Lipzen A."/>
            <person name="Lombard V."/>
            <person name="Magnuson J."/>
            <person name="Maillard F."/>
            <person name="Morin E."/>
            <person name="Murat C."/>
            <person name="Nolan M."/>
            <person name="Ohm R."/>
            <person name="Pangilinan J."/>
            <person name="Pereira M."/>
            <person name="Perotto S."/>
            <person name="Peter M."/>
            <person name="Riley R."/>
            <person name="Sitrit Y."/>
            <person name="Stielow B."/>
            <person name="Szollosi G."/>
            <person name="Zifcakova L."/>
            <person name="Stursova M."/>
            <person name="Spatafora J.W."/>
            <person name="Tedersoo L."/>
            <person name="Vaario L.-M."/>
            <person name="Yamada A."/>
            <person name="Yan M."/>
            <person name="Wang P."/>
            <person name="Xu J."/>
            <person name="Bruns T."/>
            <person name="Baldrian P."/>
            <person name="Vilgalys R."/>
            <person name="Henrissat B."/>
            <person name="Grigoriev I.V."/>
            <person name="Hibbett D."/>
            <person name="Nagy L.G."/>
            <person name="Martin F.M."/>
        </authorList>
    </citation>
    <scope>NUCLEOTIDE SEQUENCE</scope>
    <source>
        <strain evidence="1">P2</strain>
    </source>
</reference>
<reference evidence="1" key="2">
    <citation type="journal article" date="2020" name="Nat. Commun.">
        <title>Large-scale genome sequencing of mycorrhizal fungi provides insights into the early evolution of symbiotic traits.</title>
        <authorList>
            <person name="Miyauchi S."/>
            <person name="Kiss E."/>
            <person name="Kuo A."/>
            <person name="Drula E."/>
            <person name="Kohler A."/>
            <person name="Sanchez-Garcia M."/>
            <person name="Morin E."/>
            <person name="Andreopoulos B."/>
            <person name="Barry K.W."/>
            <person name="Bonito G."/>
            <person name="Buee M."/>
            <person name="Carver A."/>
            <person name="Chen C."/>
            <person name="Cichocki N."/>
            <person name="Clum A."/>
            <person name="Culley D."/>
            <person name="Crous P.W."/>
            <person name="Fauchery L."/>
            <person name="Girlanda M."/>
            <person name="Hayes R.D."/>
            <person name="Keri Z."/>
            <person name="LaButti K."/>
            <person name="Lipzen A."/>
            <person name="Lombard V."/>
            <person name="Magnuson J."/>
            <person name="Maillard F."/>
            <person name="Murat C."/>
            <person name="Nolan M."/>
            <person name="Ohm R.A."/>
            <person name="Pangilinan J."/>
            <person name="Pereira M.F."/>
            <person name="Perotto S."/>
            <person name="Peter M."/>
            <person name="Pfister S."/>
            <person name="Riley R."/>
            <person name="Sitrit Y."/>
            <person name="Stielow J.B."/>
            <person name="Szollosi G."/>
            <person name="Zifcakova L."/>
            <person name="Stursova M."/>
            <person name="Spatafora J.W."/>
            <person name="Tedersoo L."/>
            <person name="Vaario L.M."/>
            <person name="Yamada A."/>
            <person name="Yan M."/>
            <person name="Wang P."/>
            <person name="Xu J."/>
            <person name="Bruns T."/>
            <person name="Baldrian P."/>
            <person name="Vilgalys R."/>
            <person name="Dunand C."/>
            <person name="Henrissat B."/>
            <person name="Grigoriev I.V."/>
            <person name="Hibbett D."/>
            <person name="Nagy L.G."/>
            <person name="Martin F.M."/>
        </authorList>
    </citation>
    <scope>NUCLEOTIDE SEQUENCE</scope>
    <source>
        <strain evidence="1">P2</strain>
    </source>
</reference>
<organism evidence="1 2">
    <name type="scientific">Thelephora ganbajun</name>
    <name type="common">Ganba fungus</name>
    <dbReference type="NCBI Taxonomy" id="370292"/>
    <lineage>
        <taxon>Eukaryota</taxon>
        <taxon>Fungi</taxon>
        <taxon>Dikarya</taxon>
        <taxon>Basidiomycota</taxon>
        <taxon>Agaricomycotina</taxon>
        <taxon>Agaricomycetes</taxon>
        <taxon>Thelephorales</taxon>
        <taxon>Thelephoraceae</taxon>
        <taxon>Thelephora</taxon>
    </lineage>
</organism>
<gene>
    <name evidence="1" type="ORF">BDM02DRAFT_3119638</name>
</gene>
<evidence type="ECO:0000313" key="1">
    <source>
        <dbReference type="EMBL" id="KAF9645857.1"/>
    </source>
</evidence>
<protein>
    <submittedName>
        <fullName evidence="1">Uncharacterized protein</fullName>
    </submittedName>
</protein>
<proteinExistence type="predicted"/>
<dbReference type="EMBL" id="MU118076">
    <property type="protein sequence ID" value="KAF9645857.1"/>
    <property type="molecule type" value="Genomic_DNA"/>
</dbReference>
<keyword evidence="2" id="KW-1185">Reference proteome</keyword>
<comment type="caution">
    <text evidence="1">The sequence shown here is derived from an EMBL/GenBank/DDBJ whole genome shotgun (WGS) entry which is preliminary data.</text>
</comment>
<name>A0ACB6Z8J9_THEGA</name>
<dbReference type="Proteomes" id="UP000886501">
    <property type="component" value="Unassembled WGS sequence"/>
</dbReference>
<sequence>MYGTERYRTEPSKIYLWKESPTGYILHREFDGETGISNLLISPNGESIFMFGNRAIQLWRTVDPTASSSRKQSHERFIVEFSPDGTLAAVTQVGDKAITVLDVKSGDSLLTIDAGMEVYGQRVTGSTVVVVNHENVVTWNLPARDRVLNTKANVNDSIQTATTTCPKIRSDSPMKFASISPDLHSIAIVEYTSPSFYLHLHDVPTGRCLGSVVMRGKGYGHPWFTSDRRQVWYITDPGVANGLTFIEDSKFGIKPKRLGPTNQPPGIPPWLPSRGYQITDDGWILGSSGKRLLRLPPHWRSPDTTGRTWSGRCLALLHGTLPEAVILELEE</sequence>